<protein>
    <submittedName>
        <fullName evidence="1">Uncharacterized protein</fullName>
    </submittedName>
</protein>
<sequence>MFVYAFQPRSTNISHVTRQKTQKLEAQSLAFVSTRIQTGSESFGFSSILIHKVGSRFHTTRHPLVFSSLNNPLFVLLISRMVAESGIVFFITSLRQRNTWI</sequence>
<dbReference type="AlphaFoldDB" id="A0A0B2SN60"/>
<evidence type="ECO:0000313" key="1">
    <source>
        <dbReference type="EMBL" id="KHN46370.1"/>
    </source>
</evidence>
<organism evidence="1">
    <name type="scientific">Glycine soja</name>
    <name type="common">Wild soybean</name>
    <dbReference type="NCBI Taxonomy" id="3848"/>
    <lineage>
        <taxon>Eukaryota</taxon>
        <taxon>Viridiplantae</taxon>
        <taxon>Streptophyta</taxon>
        <taxon>Embryophyta</taxon>
        <taxon>Tracheophyta</taxon>
        <taxon>Spermatophyta</taxon>
        <taxon>Magnoliopsida</taxon>
        <taxon>eudicotyledons</taxon>
        <taxon>Gunneridae</taxon>
        <taxon>Pentapetalae</taxon>
        <taxon>rosids</taxon>
        <taxon>fabids</taxon>
        <taxon>Fabales</taxon>
        <taxon>Fabaceae</taxon>
        <taxon>Papilionoideae</taxon>
        <taxon>50 kb inversion clade</taxon>
        <taxon>NPAAA clade</taxon>
        <taxon>indigoferoid/millettioid clade</taxon>
        <taxon>Phaseoleae</taxon>
        <taxon>Glycine</taxon>
        <taxon>Glycine subgen. Soja</taxon>
    </lineage>
</organism>
<reference evidence="1" key="1">
    <citation type="submission" date="2014-07" db="EMBL/GenBank/DDBJ databases">
        <title>Identification of a novel salt tolerance gene in wild soybean by whole-genome sequencing.</title>
        <authorList>
            <person name="Lam H.-M."/>
            <person name="Qi X."/>
            <person name="Li M.-W."/>
            <person name="Liu X."/>
            <person name="Xie M."/>
            <person name="Ni M."/>
            <person name="Xu X."/>
        </authorList>
    </citation>
    <scope>NUCLEOTIDE SEQUENCE [LARGE SCALE GENOMIC DNA]</scope>
    <source>
        <tissue evidence="1">Root</tissue>
    </source>
</reference>
<name>A0A0B2SN60_GLYSO</name>
<gene>
    <name evidence="1" type="ORF">glysoja_038952</name>
</gene>
<proteinExistence type="predicted"/>
<accession>A0A0B2SN60</accession>
<dbReference type="Proteomes" id="UP000053555">
    <property type="component" value="Unassembled WGS sequence"/>
</dbReference>
<dbReference type="EMBL" id="KN641263">
    <property type="protein sequence ID" value="KHN46370.1"/>
    <property type="molecule type" value="Genomic_DNA"/>
</dbReference>